<dbReference type="EMBL" id="PGTO01000009">
    <property type="protein sequence ID" value="RAU21567.1"/>
    <property type="molecule type" value="Genomic_DNA"/>
</dbReference>
<dbReference type="Proteomes" id="UP000251075">
    <property type="component" value="Unassembled WGS sequence"/>
</dbReference>
<keyword evidence="3" id="KW-1185">Reference proteome</keyword>
<dbReference type="RefSeq" id="WP_112145274.1">
    <property type="nucleotide sequence ID" value="NZ_PGTO01000009.1"/>
</dbReference>
<protein>
    <submittedName>
        <fullName evidence="2">Energy transducer TonB</fullName>
    </submittedName>
</protein>
<feature type="region of interest" description="Disordered" evidence="1">
    <location>
        <begin position="48"/>
        <end position="119"/>
    </location>
</feature>
<dbReference type="AlphaFoldDB" id="A0A364NXD1"/>
<evidence type="ECO:0000313" key="2">
    <source>
        <dbReference type="EMBL" id="RAU21567.1"/>
    </source>
</evidence>
<reference evidence="2 3" key="1">
    <citation type="submission" date="2017-11" db="EMBL/GenBank/DDBJ databases">
        <title>Draft genome sequence of magnetotactic bacterium Magnetospirillum kuznetsovii LBB-42.</title>
        <authorList>
            <person name="Grouzdev D.S."/>
            <person name="Rysina M.S."/>
            <person name="Baslerov R.V."/>
            <person name="Koziaeva V."/>
        </authorList>
    </citation>
    <scope>NUCLEOTIDE SEQUENCE [LARGE SCALE GENOMIC DNA]</scope>
    <source>
        <strain evidence="2 3">LBB-42</strain>
    </source>
</reference>
<accession>A0A364NXD1</accession>
<organism evidence="2 3">
    <name type="scientific">Paramagnetospirillum kuznetsovii</name>
    <dbReference type="NCBI Taxonomy" id="2053833"/>
    <lineage>
        <taxon>Bacteria</taxon>
        <taxon>Pseudomonadati</taxon>
        <taxon>Pseudomonadota</taxon>
        <taxon>Alphaproteobacteria</taxon>
        <taxon>Rhodospirillales</taxon>
        <taxon>Magnetospirillaceae</taxon>
        <taxon>Paramagnetospirillum</taxon>
    </lineage>
</organism>
<comment type="caution">
    <text evidence="2">The sequence shown here is derived from an EMBL/GenBank/DDBJ whole genome shotgun (WGS) entry which is preliminary data.</text>
</comment>
<name>A0A364NXD1_9PROT</name>
<dbReference type="OrthoDB" id="7365876at2"/>
<sequence length="235" mass="25763">MREWGRESSLNWGLALSLLLHVLFWAASQIESLPDLSIHLPEPAMEVDLVREEPKPPPPPPPPPPPQEPPKPPPSKVEPPARDPVPVPQLRPGKLAEKAAAPKQAAPSPGVSFEKAPPPTVAVGEMTQTAQDMVLAQVLKMWNFDTEPAKGTNFTISMSVIVNKDGTLADALHKNAPWNPQLAIRGYDRINDGYVKRAMESMLLALRLAQPLALPPDDGKGWPRRMVIRFRPGDL</sequence>
<feature type="compositionally biased region" description="Low complexity" evidence="1">
    <location>
        <begin position="98"/>
        <end position="109"/>
    </location>
</feature>
<dbReference type="Gene3D" id="3.30.1150.10">
    <property type="match status" value="1"/>
</dbReference>
<evidence type="ECO:0000313" key="3">
    <source>
        <dbReference type="Proteomes" id="UP000251075"/>
    </source>
</evidence>
<gene>
    <name evidence="2" type="ORF">CU669_12810</name>
</gene>
<evidence type="ECO:0000256" key="1">
    <source>
        <dbReference type="SAM" id="MobiDB-lite"/>
    </source>
</evidence>
<proteinExistence type="predicted"/>
<feature type="compositionally biased region" description="Pro residues" evidence="1">
    <location>
        <begin position="56"/>
        <end position="89"/>
    </location>
</feature>